<dbReference type="Pfam" id="PF04074">
    <property type="entry name" value="DUF386"/>
    <property type="match status" value="1"/>
</dbReference>
<dbReference type="AlphaFoldDB" id="E6VSS9"/>
<dbReference type="GO" id="GO:0005829">
    <property type="term" value="C:cytosol"/>
    <property type="evidence" value="ECO:0007669"/>
    <property type="project" value="TreeGrafter"/>
</dbReference>
<dbReference type="Gene3D" id="2.60.120.370">
    <property type="entry name" value="YhcH/YjgK/YiaL"/>
    <property type="match status" value="1"/>
</dbReference>
<name>E6VSS9_PSEA9</name>
<sequence>MILDRLDNADRYADLNTRLRAAFAFLRRNGLDDLPVGRVEIDGPLYAIVAKGPGRAPMGALIETHDRYIDIHYILSGSETIGWKARADLGPATEAPDPCADVTFYPDKPVAWTTLSPGMIAVHFPEDAHMPMLSGGDIHKVVVKVPMD</sequence>
<dbReference type="KEGG" id="das:Daes_2167"/>
<gene>
    <name evidence="1" type="ordered locus">Daes_2167</name>
</gene>
<dbReference type="InterPro" id="IPR037012">
    <property type="entry name" value="NanQ/TabA/YiaL_sf"/>
</dbReference>
<evidence type="ECO:0000313" key="1">
    <source>
        <dbReference type="EMBL" id="ADU63173.1"/>
    </source>
</evidence>
<protein>
    <recommendedName>
        <fullName evidence="3">YhcH/YjgK/YiaL family protein</fullName>
    </recommendedName>
</protein>
<reference evidence="2" key="1">
    <citation type="submission" date="2010-12" db="EMBL/GenBank/DDBJ databases">
        <title>Complete sequence of Desulfovibrio aespoeensis Aspo-2.</title>
        <authorList>
            <consortium name="US DOE Joint Genome Institute"/>
            <person name="Lucas S."/>
            <person name="Copeland A."/>
            <person name="Lapidus A."/>
            <person name="Cheng J.-F."/>
            <person name="Goodwin L."/>
            <person name="Pitluck S."/>
            <person name="Chertkov O."/>
            <person name="Misra M."/>
            <person name="Detter J.C."/>
            <person name="Han C."/>
            <person name="Tapia R."/>
            <person name="Land M."/>
            <person name="Hauser L."/>
            <person name="Kyrpides N."/>
            <person name="Ivanova N."/>
            <person name="Ovchinnikova G."/>
            <person name="Pedersen K."/>
            <person name="Jagevall S."/>
            <person name="Hazen T."/>
            <person name="Woyke T."/>
        </authorList>
    </citation>
    <scope>NUCLEOTIDE SEQUENCE [LARGE SCALE GENOMIC DNA]</scope>
    <source>
        <strain evidence="2">ATCC 700646 / DSM 10631 / Aspo-2</strain>
    </source>
</reference>
<dbReference type="NCBIfam" id="TIGR00022">
    <property type="entry name" value="YhcH/YjgK/YiaL family protein"/>
    <property type="match status" value="1"/>
</dbReference>
<dbReference type="SUPFAM" id="SSF51197">
    <property type="entry name" value="Clavaminate synthase-like"/>
    <property type="match status" value="1"/>
</dbReference>
<organism evidence="1 2">
    <name type="scientific">Pseudodesulfovibrio aespoeensis (strain ATCC 700646 / DSM 10631 / Aspo-2)</name>
    <name type="common">Desulfovibrio aespoeensis</name>
    <dbReference type="NCBI Taxonomy" id="643562"/>
    <lineage>
        <taxon>Bacteria</taxon>
        <taxon>Pseudomonadati</taxon>
        <taxon>Thermodesulfobacteriota</taxon>
        <taxon>Desulfovibrionia</taxon>
        <taxon>Desulfovibrionales</taxon>
        <taxon>Desulfovibrionaceae</taxon>
    </lineage>
</organism>
<dbReference type="PANTHER" id="PTHR34986:SF1">
    <property type="entry name" value="PROTEIN YIAL"/>
    <property type="match status" value="1"/>
</dbReference>
<dbReference type="HOGENOM" id="CLU_107139_2_0_7"/>
<keyword evidence="2" id="KW-1185">Reference proteome</keyword>
<dbReference type="OrthoDB" id="6196468at2"/>
<dbReference type="eggNOG" id="COG2731">
    <property type="taxonomic scope" value="Bacteria"/>
</dbReference>
<dbReference type="EMBL" id="CP002431">
    <property type="protein sequence ID" value="ADU63173.1"/>
    <property type="molecule type" value="Genomic_DNA"/>
</dbReference>
<evidence type="ECO:0008006" key="3">
    <source>
        <dbReference type="Google" id="ProtNLM"/>
    </source>
</evidence>
<evidence type="ECO:0000313" key="2">
    <source>
        <dbReference type="Proteomes" id="UP000002191"/>
    </source>
</evidence>
<dbReference type="Proteomes" id="UP000002191">
    <property type="component" value="Chromosome"/>
</dbReference>
<dbReference type="RefSeq" id="WP_013515085.1">
    <property type="nucleotide sequence ID" value="NC_014844.1"/>
</dbReference>
<dbReference type="InterPro" id="IPR004375">
    <property type="entry name" value="NanQ/TabA/YiaL"/>
</dbReference>
<proteinExistence type="predicted"/>
<reference evidence="1 2" key="2">
    <citation type="journal article" date="2014" name="Genome Announc.">
        <title>Complete Genome Sequence of the Subsurface, Mesophilic Sulfate-Reducing Bacterium Desulfovibrio aespoeensis Aspo-2.</title>
        <authorList>
            <person name="Pedersen K."/>
            <person name="Bengtsson A."/>
            <person name="Edlund J."/>
            <person name="Rabe L."/>
            <person name="Hazen T."/>
            <person name="Chakraborty R."/>
            <person name="Goodwin L."/>
            <person name="Shapiro N."/>
        </authorList>
    </citation>
    <scope>NUCLEOTIDE SEQUENCE [LARGE SCALE GENOMIC DNA]</scope>
    <source>
        <strain evidence="2">ATCC 700646 / DSM 10631 / Aspo-2</strain>
    </source>
</reference>
<dbReference type="PANTHER" id="PTHR34986">
    <property type="entry name" value="EVOLVED BETA-GALACTOSIDASE SUBUNIT BETA"/>
    <property type="match status" value="1"/>
</dbReference>
<dbReference type="STRING" id="643562.Daes_2167"/>
<accession>E6VSS9</accession>